<gene>
    <name evidence="1" type="ORF">TUM4438_11050</name>
</gene>
<accession>A0ABQ4P6A7</accession>
<comment type="caution">
    <text evidence="1">The sequence shown here is derived from an EMBL/GenBank/DDBJ whole genome shotgun (WGS) entry which is preliminary data.</text>
</comment>
<reference evidence="1" key="1">
    <citation type="submission" date="2021-05" db="EMBL/GenBank/DDBJ databases">
        <title>Molecular characterization for Shewanella algae harboring chromosomal blaOXA-55-like strains isolated from clinical and environment sample.</title>
        <authorList>
            <person name="Ohama Y."/>
            <person name="Aoki K."/>
            <person name="Harada S."/>
            <person name="Moriya K."/>
            <person name="Ishii Y."/>
            <person name="Tateda K."/>
        </authorList>
    </citation>
    <scope>NUCLEOTIDE SEQUENCE</scope>
    <source>
        <strain evidence="1">JCM 11563</strain>
    </source>
</reference>
<protein>
    <submittedName>
        <fullName evidence="1">Uncharacterized protein</fullName>
    </submittedName>
</protein>
<keyword evidence="2" id="KW-1185">Reference proteome</keyword>
<dbReference type="Proteomes" id="UP000887104">
    <property type="component" value="Unassembled WGS sequence"/>
</dbReference>
<dbReference type="EMBL" id="BPEY01000013">
    <property type="protein sequence ID" value="GIU43056.1"/>
    <property type="molecule type" value="Genomic_DNA"/>
</dbReference>
<evidence type="ECO:0000313" key="1">
    <source>
        <dbReference type="EMBL" id="GIU43056.1"/>
    </source>
</evidence>
<organism evidence="1 2">
    <name type="scientific">Shewanella sairae</name>
    <dbReference type="NCBI Taxonomy" id="190310"/>
    <lineage>
        <taxon>Bacteria</taxon>
        <taxon>Pseudomonadati</taxon>
        <taxon>Pseudomonadota</taxon>
        <taxon>Gammaproteobacteria</taxon>
        <taxon>Alteromonadales</taxon>
        <taxon>Shewanellaceae</taxon>
        <taxon>Shewanella</taxon>
    </lineage>
</organism>
<name>A0ABQ4P6A7_9GAMM</name>
<proteinExistence type="predicted"/>
<evidence type="ECO:0000313" key="2">
    <source>
        <dbReference type="Proteomes" id="UP000887104"/>
    </source>
</evidence>
<sequence length="86" mass="9802">MNNHKCSILGMIELIILTKRGKLPRIEIKGISNFFALAEVVEYSLRIEIAELADLTYNSGFIWGVWCNSQLSYLASQNPFPLRIDN</sequence>